<dbReference type="SUPFAM" id="SSF81648">
    <property type="entry name" value="a domain/subunit of cytochrome bc1 complex (Ubiquinol-cytochrome c reductase)"/>
    <property type="match status" value="1"/>
</dbReference>
<feature type="transmembrane region" description="Helical" evidence="1">
    <location>
        <begin position="117"/>
        <end position="135"/>
    </location>
</feature>
<dbReference type="AlphaFoldDB" id="A0AAJ1AG23"/>
<feature type="domain" description="Cytochrome b/b6 N-terminal region profile" evidence="2">
    <location>
        <begin position="29"/>
        <end position="244"/>
    </location>
</feature>
<gene>
    <name evidence="3" type="ORF">K8G79_01210</name>
</gene>
<dbReference type="SUPFAM" id="SSF81342">
    <property type="entry name" value="Transmembrane di-heme cytochromes"/>
    <property type="match status" value="1"/>
</dbReference>
<keyword evidence="1" id="KW-1133">Transmembrane helix</keyword>
<dbReference type="GO" id="GO:0009055">
    <property type="term" value="F:electron transfer activity"/>
    <property type="evidence" value="ECO:0007669"/>
    <property type="project" value="InterPro"/>
</dbReference>
<protein>
    <submittedName>
        <fullName evidence="3">Cytochrome b N-terminal domain-containing protein</fullName>
    </submittedName>
</protein>
<reference evidence="3 4" key="1">
    <citation type="journal article" date="2021" name="bioRxiv">
        <title>Unraveling nitrogen, sulfur and carbon metabolic pathways and microbial community transcriptional responses to substrate deprivation and toxicity stresses in a bioreactor mimicking anoxic brackish coastal sediment conditions.</title>
        <authorList>
            <person name="Martins P.D."/>
            <person name="Echeveste M.J."/>
            <person name="Arshad A."/>
            <person name="Kurth J."/>
            <person name="Ouboter H."/>
            <person name="Jetten M.S.M."/>
            <person name="Welte C.U."/>
        </authorList>
    </citation>
    <scope>NUCLEOTIDE SEQUENCE [LARGE SCALE GENOMIC DNA]</scope>
    <source>
        <strain evidence="3">MAG_38</strain>
    </source>
</reference>
<dbReference type="GO" id="GO:0016491">
    <property type="term" value="F:oxidoreductase activity"/>
    <property type="evidence" value="ECO:0007669"/>
    <property type="project" value="InterPro"/>
</dbReference>
<dbReference type="GO" id="GO:0016020">
    <property type="term" value="C:membrane"/>
    <property type="evidence" value="ECO:0007669"/>
    <property type="project" value="InterPro"/>
</dbReference>
<feature type="transmembrane region" description="Helical" evidence="1">
    <location>
        <begin position="63"/>
        <end position="88"/>
    </location>
</feature>
<dbReference type="InterPro" id="IPR005797">
    <property type="entry name" value="Cyt_b/b6_N"/>
</dbReference>
<evidence type="ECO:0000313" key="3">
    <source>
        <dbReference type="EMBL" id="MBZ0158763.1"/>
    </source>
</evidence>
<evidence type="ECO:0000259" key="2">
    <source>
        <dbReference type="PROSITE" id="PS51002"/>
    </source>
</evidence>
<feature type="transmembrane region" description="Helical" evidence="1">
    <location>
        <begin position="458"/>
        <end position="478"/>
    </location>
</feature>
<dbReference type="InterPro" id="IPR027387">
    <property type="entry name" value="Cytb/b6-like_sf"/>
</dbReference>
<proteinExistence type="predicted"/>
<dbReference type="Proteomes" id="UP001197609">
    <property type="component" value="Unassembled WGS sequence"/>
</dbReference>
<feature type="transmembrane region" description="Helical" evidence="1">
    <location>
        <begin position="348"/>
        <end position="373"/>
    </location>
</feature>
<dbReference type="PANTHER" id="PTHR19271:SF16">
    <property type="entry name" value="CYTOCHROME B"/>
    <property type="match status" value="1"/>
</dbReference>
<accession>A0AAJ1AG23</accession>
<comment type="caution">
    <text evidence="3">The sequence shown here is derived from an EMBL/GenBank/DDBJ whole genome shotgun (WGS) entry which is preliminary data.</text>
</comment>
<dbReference type="GO" id="GO:0022904">
    <property type="term" value="P:respiratory electron transport chain"/>
    <property type="evidence" value="ECO:0007669"/>
    <property type="project" value="InterPro"/>
</dbReference>
<name>A0AAJ1AG23_9BACT</name>
<keyword evidence="1" id="KW-0812">Transmembrane</keyword>
<feature type="transmembrane region" description="Helical" evidence="1">
    <location>
        <begin position="393"/>
        <end position="411"/>
    </location>
</feature>
<organism evidence="3 4">
    <name type="scientific">Candidatus Methylomirabilis tolerans</name>
    <dbReference type="NCBI Taxonomy" id="3123416"/>
    <lineage>
        <taxon>Bacteria</taxon>
        <taxon>Candidatus Methylomirabilota</taxon>
        <taxon>Candidatus Methylomirabilia</taxon>
        <taxon>Candidatus Methylomirabilales</taxon>
        <taxon>Candidatus Methylomirabilaceae</taxon>
        <taxon>Candidatus Methylomirabilis</taxon>
    </lineage>
</organism>
<keyword evidence="1" id="KW-0472">Membrane</keyword>
<dbReference type="InterPro" id="IPR016174">
    <property type="entry name" value="Di-haem_cyt_TM"/>
</dbReference>
<dbReference type="InterPro" id="IPR036150">
    <property type="entry name" value="Cyt_b/b6_C_sf"/>
</dbReference>
<dbReference type="PROSITE" id="PS51002">
    <property type="entry name" value="CYTB_NTER"/>
    <property type="match status" value="1"/>
</dbReference>
<sequence>MMTDGRTSGIIHRVTGSRLWKSVFRHGYPATDLDRMSAMFTNFFLHLLPAKVHPNSLRLTYTWALGMVTFYLMVIQFVTGFLLMFFYIPVTDLAYHNMKDLQFAVSFGLLLRNMHRWAAHGMVALVFLHMGRVFYTASYRPPREFNWTMGVLLWLVTLFLSFTGYLLPWDQLAFWAITVGTSIAGYPPWIGETIRTLMLGGHQVGQGALLRFYVLHVAILPAMLCLLVAIHFWRVRKDGGLSRPEGPSPKSTAIPVAGGRFVPGPQKTYTLMEVVRGTSPMVGAQRPEDEVPAWPHLLFRLIVLFQVVLGVVVLLAIVFDAPLEELANPTHPPNPAKAPWYFLGLQELVSYSALVGGVVIPGLLVLGLMGIPYIDRAREGEGIWFTSALGKRIAAWSFVGTIPYTMGLLFLNARFGVRRFAPEAPQGVVDLLNPATLLLAAIVAFSVIVGWRTGSRRMAAIALFSAFVSAYVLLMIIGTCFRGPNWDWALPWL</sequence>
<feature type="transmembrane region" description="Helical" evidence="1">
    <location>
        <begin position="210"/>
        <end position="233"/>
    </location>
</feature>
<feature type="transmembrane region" description="Helical" evidence="1">
    <location>
        <begin position="297"/>
        <end position="319"/>
    </location>
</feature>
<evidence type="ECO:0000256" key="1">
    <source>
        <dbReference type="SAM" id="Phobius"/>
    </source>
</evidence>
<dbReference type="Gene3D" id="1.20.810.10">
    <property type="entry name" value="Cytochrome Bc1 Complex, Chain C"/>
    <property type="match status" value="1"/>
</dbReference>
<dbReference type="Pfam" id="PF00033">
    <property type="entry name" value="Cytochrome_B"/>
    <property type="match status" value="1"/>
</dbReference>
<feature type="transmembrane region" description="Helical" evidence="1">
    <location>
        <begin position="147"/>
        <end position="167"/>
    </location>
</feature>
<feature type="transmembrane region" description="Helical" evidence="1">
    <location>
        <begin position="431"/>
        <end position="451"/>
    </location>
</feature>
<evidence type="ECO:0000313" key="4">
    <source>
        <dbReference type="Proteomes" id="UP001197609"/>
    </source>
</evidence>
<dbReference type="EMBL" id="JAIOIU010000017">
    <property type="protein sequence ID" value="MBZ0158763.1"/>
    <property type="molecule type" value="Genomic_DNA"/>
</dbReference>
<dbReference type="PANTHER" id="PTHR19271">
    <property type="entry name" value="CYTOCHROME B"/>
    <property type="match status" value="1"/>
</dbReference>